<evidence type="ECO:0000313" key="3">
    <source>
        <dbReference type="EMBL" id="MBM6674793.1"/>
    </source>
</evidence>
<accession>A0A938WV55</accession>
<dbReference type="RefSeq" id="WP_205105871.1">
    <property type="nucleotide sequence ID" value="NZ_JACJJG010000129.1"/>
</dbReference>
<keyword evidence="4" id="KW-1185">Reference proteome</keyword>
<reference evidence="3" key="1">
    <citation type="submission" date="2020-08" db="EMBL/GenBank/DDBJ databases">
        <authorList>
            <person name="Cejkova D."/>
            <person name="Kubasova T."/>
            <person name="Jahodarova E."/>
            <person name="Rychlik I."/>
        </authorList>
    </citation>
    <scope>NUCLEOTIDE SEQUENCE</scope>
    <source>
        <strain evidence="3">An824</strain>
    </source>
</reference>
<proteinExistence type="predicted"/>
<evidence type="ECO:0000313" key="4">
    <source>
        <dbReference type="Proteomes" id="UP000706891"/>
    </source>
</evidence>
<dbReference type="SUPFAM" id="SSF53335">
    <property type="entry name" value="S-adenosyl-L-methionine-dependent methyltransferases"/>
    <property type="match status" value="1"/>
</dbReference>
<dbReference type="GO" id="GO:0032259">
    <property type="term" value="P:methylation"/>
    <property type="evidence" value="ECO:0007669"/>
    <property type="project" value="UniProtKB-KW"/>
</dbReference>
<evidence type="ECO:0000259" key="2">
    <source>
        <dbReference type="Pfam" id="PF22013"/>
    </source>
</evidence>
<dbReference type="InterPro" id="IPR029063">
    <property type="entry name" value="SAM-dependent_MTases_sf"/>
</dbReference>
<comment type="caution">
    <text evidence="3">The sequence shown here is derived from an EMBL/GenBank/DDBJ whole genome shotgun (WGS) entry which is preliminary data.</text>
</comment>
<dbReference type="EMBL" id="JACJJG010000129">
    <property type="protein sequence ID" value="MBM6674793.1"/>
    <property type="molecule type" value="Genomic_DNA"/>
</dbReference>
<dbReference type="Gene3D" id="1.10.10.1110">
    <property type="entry name" value="Methyltransferase PG1098, N-terminal domain"/>
    <property type="match status" value="1"/>
</dbReference>
<dbReference type="InterPro" id="IPR054168">
    <property type="entry name" value="PG_1098_Fer"/>
</dbReference>
<evidence type="ECO:0000259" key="1">
    <source>
        <dbReference type="Pfam" id="PF18096"/>
    </source>
</evidence>
<reference evidence="3" key="2">
    <citation type="journal article" date="2021" name="Sci. Rep.">
        <title>The distribution of antibiotic resistance genes in chicken gut microbiota commensals.</title>
        <authorList>
            <person name="Juricova H."/>
            <person name="Matiasovicova J."/>
            <person name="Kubasova T."/>
            <person name="Cejkova D."/>
            <person name="Rychlik I."/>
        </authorList>
    </citation>
    <scope>NUCLEOTIDE SEQUENCE</scope>
    <source>
        <strain evidence="3">An824</strain>
    </source>
</reference>
<keyword evidence="3" id="KW-0489">Methyltransferase</keyword>
<feature type="domain" description="THUMP-like" evidence="1">
    <location>
        <begin position="337"/>
        <end position="408"/>
    </location>
</feature>
<dbReference type="GO" id="GO:0008168">
    <property type="term" value="F:methyltransferase activity"/>
    <property type="evidence" value="ECO:0007669"/>
    <property type="project" value="UniProtKB-KW"/>
</dbReference>
<sequence>MTTQEFISQNLDADIRDLALRHAGRTDIDLPFALDQIAGRQKARKKLPTWAANDAIIFPPALAMEQCSSEQTAAYKARVARRLIAELPVLPALPNNPTTLIDLTGGFGVDFSFMAPLFGRAVYIERQARLRDVSRHNMAALGITQAETLCGDSAQIIASVGHCTMIYADPARRDAQGGRTFAISDCTPDMVAIKETLLDKADFTMIKLSPMLDWRKAAADMGPHVGEIHIISAGNECKELLLVMSRKYDGTEKIYCVNDSQTFSFTPSQFSLPPQPSQSSRFYQPSRLSPPAYLYEPNASLMKAGCFGLIAREYGVSQISHDSHLFTSPVEVPAFPGRGFRIRAVTTMNKRELKTALAGISRANVSVRNFPMAADALRRKLKLKDGGDAYIFGTTDGGGRHVLYICEKCNKQV</sequence>
<dbReference type="AlphaFoldDB" id="A0A938WV55"/>
<organism evidence="3 4">
    <name type="scientific">Marseilla massiliensis</name>
    <dbReference type="NCBI Taxonomy" id="1841864"/>
    <lineage>
        <taxon>Bacteria</taxon>
        <taxon>Pseudomonadati</taxon>
        <taxon>Bacteroidota</taxon>
        <taxon>Bacteroidia</taxon>
        <taxon>Bacteroidales</taxon>
        <taxon>Prevotellaceae</taxon>
        <taxon>Marseilla</taxon>
    </lineage>
</organism>
<keyword evidence="3" id="KW-0808">Transferase</keyword>
<dbReference type="Pfam" id="PF18096">
    <property type="entry name" value="Thump_like"/>
    <property type="match status" value="1"/>
</dbReference>
<name>A0A938WV55_9BACT</name>
<dbReference type="Pfam" id="PF22013">
    <property type="entry name" value="PG_1098_Fer"/>
    <property type="match status" value="1"/>
</dbReference>
<protein>
    <submittedName>
        <fullName evidence="3">SAM-dependent methyltransferase</fullName>
    </submittedName>
</protein>
<dbReference type="Proteomes" id="UP000706891">
    <property type="component" value="Unassembled WGS sequence"/>
</dbReference>
<feature type="domain" description="PG-1098 ferredoxin-like" evidence="2">
    <location>
        <begin position="293"/>
        <end position="336"/>
    </location>
</feature>
<dbReference type="InterPro" id="IPR041497">
    <property type="entry name" value="Thump-like"/>
</dbReference>
<dbReference type="Gene3D" id="3.40.50.150">
    <property type="entry name" value="Vaccinia Virus protein VP39"/>
    <property type="match status" value="1"/>
</dbReference>
<gene>
    <name evidence="3" type="ORF">H6A34_13045</name>
</gene>